<accession>A0AA39C9R1</accession>
<dbReference type="EMBL" id="JAQQBS010001423">
    <property type="protein sequence ID" value="KAK0160398.1"/>
    <property type="molecule type" value="Genomic_DNA"/>
</dbReference>
<evidence type="ECO:0000313" key="2">
    <source>
        <dbReference type="Proteomes" id="UP001168990"/>
    </source>
</evidence>
<name>A0AA39C9R1_9HYME</name>
<sequence>MLETKLTEFELIVIGIVGDEYIEESKFCANNVHDGEDEVDKELERRNESVLLVPPQVISICPNIPPEISEDTLLNINDQDYECNQSWIHYFLMSSNADHHITSEFDDNANAASKIPIKTIDNQFSSRFKKQNPYS</sequence>
<evidence type="ECO:0000313" key="1">
    <source>
        <dbReference type="EMBL" id="KAK0160398.1"/>
    </source>
</evidence>
<keyword evidence="2" id="KW-1185">Reference proteome</keyword>
<proteinExistence type="predicted"/>
<protein>
    <submittedName>
        <fullName evidence="1">Uncharacterized protein</fullName>
    </submittedName>
</protein>
<reference evidence="1" key="1">
    <citation type="journal article" date="2023" name="bioRxiv">
        <title>Scaffold-level genome assemblies of two parasitoid biocontrol wasps reveal the parthenogenesis mechanism and an associated novel virus.</title>
        <authorList>
            <person name="Inwood S."/>
            <person name="Skelly J."/>
            <person name="Guhlin J."/>
            <person name="Harrop T."/>
            <person name="Goldson S."/>
            <person name="Dearden P."/>
        </authorList>
    </citation>
    <scope>NUCLEOTIDE SEQUENCE</scope>
    <source>
        <strain evidence="1">Irish</strain>
        <tissue evidence="1">Whole body</tissue>
    </source>
</reference>
<gene>
    <name evidence="1" type="ORF">PV328_007810</name>
</gene>
<organism evidence="1 2">
    <name type="scientific">Microctonus aethiopoides</name>
    <dbReference type="NCBI Taxonomy" id="144406"/>
    <lineage>
        <taxon>Eukaryota</taxon>
        <taxon>Metazoa</taxon>
        <taxon>Ecdysozoa</taxon>
        <taxon>Arthropoda</taxon>
        <taxon>Hexapoda</taxon>
        <taxon>Insecta</taxon>
        <taxon>Pterygota</taxon>
        <taxon>Neoptera</taxon>
        <taxon>Endopterygota</taxon>
        <taxon>Hymenoptera</taxon>
        <taxon>Apocrita</taxon>
        <taxon>Ichneumonoidea</taxon>
        <taxon>Braconidae</taxon>
        <taxon>Euphorinae</taxon>
        <taxon>Microctonus</taxon>
    </lineage>
</organism>
<comment type="caution">
    <text evidence="1">The sequence shown here is derived from an EMBL/GenBank/DDBJ whole genome shotgun (WGS) entry which is preliminary data.</text>
</comment>
<reference evidence="1" key="2">
    <citation type="submission" date="2023-03" db="EMBL/GenBank/DDBJ databases">
        <authorList>
            <person name="Inwood S.N."/>
            <person name="Skelly J.G."/>
            <person name="Guhlin J."/>
            <person name="Harrop T.W.R."/>
            <person name="Goldson S.G."/>
            <person name="Dearden P.K."/>
        </authorList>
    </citation>
    <scope>NUCLEOTIDE SEQUENCE</scope>
    <source>
        <strain evidence="1">Irish</strain>
        <tissue evidence="1">Whole body</tissue>
    </source>
</reference>
<dbReference type="Proteomes" id="UP001168990">
    <property type="component" value="Unassembled WGS sequence"/>
</dbReference>
<dbReference type="AlphaFoldDB" id="A0AA39C9R1"/>